<feature type="compositionally biased region" description="Pro residues" evidence="1">
    <location>
        <begin position="152"/>
        <end position="161"/>
    </location>
</feature>
<sequence length="205" mass="22350">MPRGRNSELNDSVLKHAKSSRIVCWMLQKSLLDATEKERQESLEYKNCLLDATEKSKTIQQYDILSAVRPSSAASENVRSRTLRTRPSPSSPGPPHAAPPRTSPPLSPFDLWSLGGPPWARSGGQVRGSGCRRSRPTMAATAATGEYRQGPPSVPPPPPAPCRAGPSPLAHGEEGRGATVGAASLCRPWVRPRLRCARRLPHRRW</sequence>
<keyword evidence="3" id="KW-1185">Reference proteome</keyword>
<reference evidence="2" key="1">
    <citation type="submission" date="2020-05" db="EMBL/GenBank/DDBJ databases">
        <title>WGS assembly of Panicum virgatum.</title>
        <authorList>
            <person name="Lovell J.T."/>
            <person name="Jenkins J."/>
            <person name="Shu S."/>
            <person name="Juenger T.E."/>
            <person name="Schmutz J."/>
        </authorList>
    </citation>
    <scope>NUCLEOTIDE SEQUENCE</scope>
    <source>
        <strain evidence="2">AP13</strain>
    </source>
</reference>
<gene>
    <name evidence="2" type="ORF">PVAP13_1NG505100</name>
</gene>
<evidence type="ECO:0000256" key="1">
    <source>
        <dbReference type="SAM" id="MobiDB-lite"/>
    </source>
</evidence>
<evidence type="ECO:0000313" key="2">
    <source>
        <dbReference type="EMBL" id="KAG2654674.1"/>
    </source>
</evidence>
<comment type="caution">
    <text evidence="2">The sequence shown here is derived from an EMBL/GenBank/DDBJ whole genome shotgun (WGS) entry which is preliminary data.</text>
</comment>
<proteinExistence type="predicted"/>
<dbReference type="EMBL" id="CM029038">
    <property type="protein sequence ID" value="KAG2654674.1"/>
    <property type="molecule type" value="Genomic_DNA"/>
</dbReference>
<evidence type="ECO:0000313" key="3">
    <source>
        <dbReference type="Proteomes" id="UP000823388"/>
    </source>
</evidence>
<feature type="compositionally biased region" description="Pro residues" evidence="1">
    <location>
        <begin position="89"/>
        <end position="107"/>
    </location>
</feature>
<dbReference type="Proteomes" id="UP000823388">
    <property type="component" value="Chromosome 1N"/>
</dbReference>
<dbReference type="AlphaFoldDB" id="A0A8T0XBA5"/>
<accession>A0A8T0XBA5</accession>
<name>A0A8T0XBA5_PANVG</name>
<protein>
    <submittedName>
        <fullName evidence="2">Uncharacterized protein</fullName>
    </submittedName>
</protein>
<organism evidence="2 3">
    <name type="scientific">Panicum virgatum</name>
    <name type="common">Blackwell switchgrass</name>
    <dbReference type="NCBI Taxonomy" id="38727"/>
    <lineage>
        <taxon>Eukaryota</taxon>
        <taxon>Viridiplantae</taxon>
        <taxon>Streptophyta</taxon>
        <taxon>Embryophyta</taxon>
        <taxon>Tracheophyta</taxon>
        <taxon>Spermatophyta</taxon>
        <taxon>Magnoliopsida</taxon>
        <taxon>Liliopsida</taxon>
        <taxon>Poales</taxon>
        <taxon>Poaceae</taxon>
        <taxon>PACMAD clade</taxon>
        <taxon>Panicoideae</taxon>
        <taxon>Panicodae</taxon>
        <taxon>Paniceae</taxon>
        <taxon>Panicinae</taxon>
        <taxon>Panicum</taxon>
        <taxon>Panicum sect. Hiantes</taxon>
    </lineage>
</organism>
<feature type="region of interest" description="Disordered" evidence="1">
    <location>
        <begin position="68"/>
        <end position="180"/>
    </location>
</feature>